<feature type="domain" description="DUF2345" evidence="3">
    <location>
        <begin position="624"/>
        <end position="772"/>
    </location>
</feature>
<dbReference type="AlphaFoldDB" id="A0A1M7TNU4"/>
<dbReference type="SUPFAM" id="SSF69349">
    <property type="entry name" value="Phage fibre proteins"/>
    <property type="match status" value="1"/>
</dbReference>
<dbReference type="PANTHER" id="PTHR32305:SF11">
    <property type="entry name" value="TYPE VI SECRETION SYSTEM SPIKE PROTEIN VGRG3"/>
    <property type="match status" value="1"/>
</dbReference>
<dbReference type="InterPro" id="IPR006531">
    <property type="entry name" value="Gp5/Vgr_OB"/>
</dbReference>
<name>A0A1M7TNU4_9BACT</name>
<dbReference type="Gene3D" id="2.40.50.230">
    <property type="entry name" value="Gp5 N-terminal domain"/>
    <property type="match status" value="1"/>
</dbReference>
<protein>
    <submittedName>
        <fullName evidence="5">Type VI secretion system secreted protein VgrG</fullName>
    </submittedName>
</protein>
<feature type="domain" description="Gp5/Type VI secretion system Vgr protein OB-fold" evidence="2">
    <location>
        <begin position="396"/>
        <end position="464"/>
    </location>
</feature>
<dbReference type="Pfam" id="PF13296">
    <property type="entry name" value="T6SS_Vgr"/>
    <property type="match status" value="1"/>
</dbReference>
<dbReference type="Pfam" id="PF04717">
    <property type="entry name" value="Phage_base_V"/>
    <property type="match status" value="1"/>
</dbReference>
<evidence type="ECO:0000259" key="4">
    <source>
        <dbReference type="Pfam" id="PF13296"/>
    </source>
</evidence>
<dbReference type="Gene3D" id="2.30.110.50">
    <property type="match status" value="1"/>
</dbReference>
<dbReference type="Gene3D" id="3.55.50.10">
    <property type="entry name" value="Baseplate protein-like domains"/>
    <property type="match status" value="1"/>
</dbReference>
<dbReference type="Proteomes" id="UP000186469">
    <property type="component" value="Unassembled WGS sequence"/>
</dbReference>
<evidence type="ECO:0000313" key="5">
    <source>
        <dbReference type="EMBL" id="SHN72424.1"/>
    </source>
</evidence>
<dbReference type="InterPro" id="IPR037026">
    <property type="entry name" value="Vgr_OB-fold_dom_sf"/>
</dbReference>
<dbReference type="InterPro" id="IPR017847">
    <property type="entry name" value="T6SS_RhsGE_Vgr_subset"/>
</dbReference>
<dbReference type="NCBIfam" id="TIGR01646">
    <property type="entry name" value="vgr_GE"/>
    <property type="match status" value="1"/>
</dbReference>
<dbReference type="SUPFAM" id="SSF69279">
    <property type="entry name" value="Phage tail proteins"/>
    <property type="match status" value="2"/>
</dbReference>
<dbReference type="Pfam" id="PF10106">
    <property type="entry name" value="DUF2345"/>
    <property type="match status" value="1"/>
</dbReference>
<dbReference type="Gene3D" id="4.10.220.110">
    <property type="match status" value="1"/>
</dbReference>
<proteinExistence type="inferred from homology"/>
<dbReference type="InterPro" id="IPR006533">
    <property type="entry name" value="T6SS_Vgr_RhsGE"/>
</dbReference>
<gene>
    <name evidence="5" type="ORF">SAMN02745728_02315</name>
</gene>
<sequence length="798" mass="89970">MMLFANSTWFEFKLVHAEENADNLSVYEFSGTERVSTPYEFTVELVSRSSDLNLTGYLGAEALLTFADRSGERRLLHGVIRNMEQMHTSNEFTHYRCILVPRLWFLGQTQDHHIYQHKTVEQIVTTVLKKHNFLSEAYSFKLRNSYPEREYCVQYGESDLHFISRICEEEGIFFYFEHTKTGHCLCFSDAPGGPAIPGENLLRYFRGSGNVADTAVVSKLNLHNLINSDISSYKEWNFTKPTMDLSVQDKEPEWEKAPVPQGMELETYQFPHLYQTRTEGDRYVKLQLLRQLTFRQWIECEADISRFLPGFTFTLFSHPRGDVNRKWWVVSVHHKGEQPGVLEGESPEGRGLWYQSSITAIPDDVCFVPELEHKKVRIEGLQSAIVTGPGNEEVFPDKYGRVIVQFHWDRLGQNNEKSTCWVRVADVWAGDGFGSIQIPRIGQEVLVEFMEGDPDRPVITGRVYNELRMPPWQLPSQKTLSGIQSREFKAGRRNQLVLDDTQGQIQAQLSSDHGLSQLNLGYITRINHNEGRKDFRGEGFELRTDNWGVIRAAKGLYISTDKRDSAQYHHKDLEEATSGLEAASQQHRDMVNLAEAHNAQTPDKDGDIVSSALIEQSNQIKGTGQAHKEMTEPQLVLSSPAGIALTTPKNLHLHTGNNIGATTGKHFSLTAGRSFFASALDKISLFAHKMGIKIFAARGKLEIQAQSDDLEIIADKVLKIISAKESVQISAPKEILLTSGGSYIKINTGGIEQGTSKRWVAHAASHTFDGPDSIFNNFIFAHKNASGVCEICEAAKKA</sequence>
<dbReference type="Pfam" id="PF05954">
    <property type="entry name" value="Phage_GPD"/>
    <property type="match status" value="1"/>
</dbReference>
<dbReference type="InterPro" id="IPR050708">
    <property type="entry name" value="T6SS_VgrG/RHS"/>
</dbReference>
<evidence type="ECO:0000259" key="3">
    <source>
        <dbReference type="Pfam" id="PF10106"/>
    </source>
</evidence>
<organism evidence="5 6">
    <name type="scientific">Desulfovibrio litoralis DSM 11393</name>
    <dbReference type="NCBI Taxonomy" id="1121455"/>
    <lineage>
        <taxon>Bacteria</taxon>
        <taxon>Pseudomonadati</taxon>
        <taxon>Thermodesulfobacteriota</taxon>
        <taxon>Desulfovibrionia</taxon>
        <taxon>Desulfovibrionales</taxon>
        <taxon>Desulfovibrionaceae</taxon>
        <taxon>Desulfovibrio</taxon>
    </lineage>
</organism>
<dbReference type="NCBIfam" id="TIGR03361">
    <property type="entry name" value="VI_Rhs_Vgr"/>
    <property type="match status" value="1"/>
</dbReference>
<dbReference type="PANTHER" id="PTHR32305">
    <property type="match status" value="1"/>
</dbReference>
<dbReference type="InterPro" id="IPR018769">
    <property type="entry name" value="VgrG2_DUF2345"/>
</dbReference>
<comment type="similarity">
    <text evidence="1">Belongs to the VgrG protein family.</text>
</comment>
<keyword evidence="6" id="KW-1185">Reference proteome</keyword>
<feature type="domain" description="Putative type VI secretion system Rhs element associated Vgr" evidence="4">
    <location>
        <begin position="486"/>
        <end position="594"/>
    </location>
</feature>
<evidence type="ECO:0000313" key="6">
    <source>
        <dbReference type="Proteomes" id="UP000186469"/>
    </source>
</evidence>
<dbReference type="RefSeq" id="WP_072697982.1">
    <property type="nucleotide sequence ID" value="NZ_FRDI01000017.1"/>
</dbReference>
<accession>A0A1M7TNU4</accession>
<evidence type="ECO:0000256" key="1">
    <source>
        <dbReference type="ARBA" id="ARBA00005558"/>
    </source>
</evidence>
<dbReference type="EMBL" id="FRDI01000017">
    <property type="protein sequence ID" value="SHN72424.1"/>
    <property type="molecule type" value="Genomic_DNA"/>
</dbReference>
<evidence type="ECO:0000259" key="2">
    <source>
        <dbReference type="Pfam" id="PF04717"/>
    </source>
</evidence>
<dbReference type="SUPFAM" id="SSF69255">
    <property type="entry name" value="gp5 N-terminal domain-like"/>
    <property type="match status" value="1"/>
</dbReference>
<reference evidence="5 6" key="1">
    <citation type="submission" date="2016-12" db="EMBL/GenBank/DDBJ databases">
        <authorList>
            <person name="Song W.-J."/>
            <person name="Kurnit D.M."/>
        </authorList>
    </citation>
    <scope>NUCLEOTIDE SEQUENCE [LARGE SCALE GENOMIC DNA]</scope>
    <source>
        <strain evidence="5 6">DSM 11393</strain>
    </source>
</reference>
<dbReference type="STRING" id="1121455.SAMN02745728_02315"/>
<dbReference type="InterPro" id="IPR028244">
    <property type="entry name" value="T6SS_Rhs_Vgr_dom"/>
</dbReference>